<evidence type="ECO:0000256" key="7">
    <source>
        <dbReference type="ARBA" id="ARBA00022723"/>
    </source>
</evidence>
<evidence type="ECO:0000256" key="11">
    <source>
        <dbReference type="ARBA" id="ARBA00022833"/>
    </source>
</evidence>
<keyword evidence="10" id="KW-0833">Ubl conjugation pathway</keyword>
<evidence type="ECO:0000256" key="2">
    <source>
        <dbReference type="ARBA" id="ARBA00004127"/>
    </source>
</evidence>
<keyword evidence="12" id="KW-1133">Transmembrane helix</keyword>
<feature type="domain" description="RING-type" evidence="15">
    <location>
        <begin position="87"/>
        <end position="130"/>
    </location>
</feature>
<keyword evidence="7" id="KW-0479">Metal-binding</keyword>
<evidence type="ECO:0000259" key="15">
    <source>
        <dbReference type="PROSITE" id="PS50089"/>
    </source>
</evidence>
<evidence type="ECO:0000313" key="18">
    <source>
        <dbReference type="Proteomes" id="UP000654075"/>
    </source>
</evidence>
<evidence type="ECO:0000256" key="1">
    <source>
        <dbReference type="ARBA" id="ARBA00000900"/>
    </source>
</evidence>
<dbReference type="PANTHER" id="PTHR22763:SF162">
    <property type="entry name" value="TRANSMEMBRANE E3 UBIQUITIN-PROTEIN LIGASE 1"/>
    <property type="match status" value="1"/>
</dbReference>
<comment type="catalytic activity">
    <reaction evidence="1">
        <text>S-ubiquitinyl-[E2 ubiquitin-conjugating enzyme]-L-cysteine + [acceptor protein]-L-lysine = [E2 ubiquitin-conjugating enzyme]-L-cysteine + N(6)-ubiquitinyl-[acceptor protein]-L-lysine.</text>
        <dbReference type="EC" id="2.3.2.27"/>
    </reaction>
</comment>
<evidence type="ECO:0000256" key="9">
    <source>
        <dbReference type="ARBA" id="ARBA00022771"/>
    </source>
</evidence>
<dbReference type="InterPro" id="IPR013083">
    <property type="entry name" value="Znf_RING/FYVE/PHD"/>
</dbReference>
<dbReference type="Gene3D" id="3.30.40.10">
    <property type="entry name" value="Zinc/RING finger domain, C3HC4 (zinc finger)"/>
    <property type="match status" value="1"/>
</dbReference>
<sequence length="137" mass="15376">VISSAARSLAVLYLWGCPDSLFDGDVYPKLPSAPSASLCVAVLTLQVAQVAIMFSQRAYGPRWFVPWACMPKVYNYSRRVERLPEECVICMLDFGSSQENLSAITPCNHCFHRACLERWMDLKMECPSCRAPLPIIV</sequence>
<name>A0A813EQ75_POLGL</name>
<keyword evidence="6" id="KW-0812">Transmembrane</keyword>
<dbReference type="OMA" id="WINIKMQ"/>
<comment type="subcellular location">
    <subcellularLocation>
        <location evidence="2">Endomembrane system</location>
        <topology evidence="2">Multi-pass membrane protein</topology>
    </subcellularLocation>
</comment>
<dbReference type="GO" id="GO:0043161">
    <property type="term" value="P:proteasome-mediated ubiquitin-dependent protein catabolic process"/>
    <property type="evidence" value="ECO:0007669"/>
    <property type="project" value="TreeGrafter"/>
</dbReference>
<evidence type="ECO:0000256" key="13">
    <source>
        <dbReference type="ARBA" id="ARBA00023136"/>
    </source>
</evidence>
<dbReference type="InterPro" id="IPR050731">
    <property type="entry name" value="HRD1_E3_ubiq-ligases"/>
</dbReference>
<evidence type="ECO:0000256" key="5">
    <source>
        <dbReference type="ARBA" id="ARBA00022679"/>
    </source>
</evidence>
<dbReference type="InterPro" id="IPR021319">
    <property type="entry name" value="DUF2921"/>
</dbReference>
<evidence type="ECO:0000313" key="17">
    <source>
        <dbReference type="EMBL" id="CAE8682643.1"/>
    </source>
</evidence>
<keyword evidence="18" id="KW-1185">Reference proteome</keyword>
<dbReference type="PANTHER" id="PTHR22763">
    <property type="entry name" value="RING ZINC FINGER PROTEIN"/>
    <property type="match status" value="1"/>
</dbReference>
<gene>
    <name evidence="16" type="ORF">PGLA1383_LOCUS21532</name>
    <name evidence="17" type="ORF">PGLA2088_LOCUS23042</name>
</gene>
<proteinExistence type="predicted"/>
<keyword evidence="8" id="KW-0732">Signal</keyword>
<dbReference type="Proteomes" id="UP000654075">
    <property type="component" value="Unassembled WGS sequence"/>
</dbReference>
<feature type="non-terminal residue" evidence="16">
    <location>
        <position position="137"/>
    </location>
</feature>
<comment type="pathway">
    <text evidence="3">Protein modification; protein ubiquitination.</text>
</comment>
<evidence type="ECO:0000313" key="16">
    <source>
        <dbReference type="EMBL" id="CAE8603319.1"/>
    </source>
</evidence>
<keyword evidence="11" id="KW-0862">Zinc</keyword>
<dbReference type="GO" id="GO:0061630">
    <property type="term" value="F:ubiquitin protein ligase activity"/>
    <property type="evidence" value="ECO:0007669"/>
    <property type="project" value="UniProtKB-EC"/>
</dbReference>
<protein>
    <recommendedName>
        <fullName evidence="4">RING-type E3 ubiquitin transferase</fullName>
        <ecNumber evidence="4">2.3.2.27</ecNumber>
    </recommendedName>
</protein>
<evidence type="ECO:0000256" key="10">
    <source>
        <dbReference type="ARBA" id="ARBA00022786"/>
    </source>
</evidence>
<dbReference type="Proteomes" id="UP000626109">
    <property type="component" value="Unassembled WGS sequence"/>
</dbReference>
<dbReference type="AlphaFoldDB" id="A0A813EQ75"/>
<evidence type="ECO:0000256" key="6">
    <source>
        <dbReference type="ARBA" id="ARBA00022692"/>
    </source>
</evidence>
<evidence type="ECO:0000256" key="8">
    <source>
        <dbReference type="ARBA" id="ARBA00022729"/>
    </source>
</evidence>
<dbReference type="PROSITE" id="PS50089">
    <property type="entry name" value="ZF_RING_2"/>
    <property type="match status" value="1"/>
</dbReference>
<keyword evidence="13" id="KW-0472">Membrane</keyword>
<dbReference type="InterPro" id="IPR001841">
    <property type="entry name" value="Znf_RING"/>
</dbReference>
<dbReference type="EMBL" id="CAJNNW010026090">
    <property type="protein sequence ID" value="CAE8682643.1"/>
    <property type="molecule type" value="Genomic_DNA"/>
</dbReference>
<dbReference type="GO" id="GO:0008270">
    <property type="term" value="F:zinc ion binding"/>
    <property type="evidence" value="ECO:0007669"/>
    <property type="project" value="UniProtKB-KW"/>
</dbReference>
<keyword evidence="9 14" id="KW-0863">Zinc-finger</keyword>
<comment type="caution">
    <text evidence="16">The sequence shown here is derived from an EMBL/GenBank/DDBJ whole genome shotgun (WGS) entry which is preliminary data.</text>
</comment>
<dbReference type="GO" id="GO:0012505">
    <property type="term" value="C:endomembrane system"/>
    <property type="evidence" value="ECO:0007669"/>
    <property type="project" value="UniProtKB-SubCell"/>
</dbReference>
<keyword evidence="5" id="KW-0808">Transferase</keyword>
<dbReference type="EMBL" id="CAJNNV010015268">
    <property type="protein sequence ID" value="CAE8603319.1"/>
    <property type="molecule type" value="Genomic_DNA"/>
</dbReference>
<evidence type="ECO:0000256" key="14">
    <source>
        <dbReference type="PROSITE-ProRule" id="PRU00175"/>
    </source>
</evidence>
<dbReference type="SMART" id="SM00184">
    <property type="entry name" value="RING"/>
    <property type="match status" value="1"/>
</dbReference>
<evidence type="ECO:0000256" key="4">
    <source>
        <dbReference type="ARBA" id="ARBA00012483"/>
    </source>
</evidence>
<dbReference type="OrthoDB" id="8062037at2759"/>
<dbReference type="EC" id="2.3.2.27" evidence="4"/>
<reference evidence="16" key="1">
    <citation type="submission" date="2021-02" db="EMBL/GenBank/DDBJ databases">
        <authorList>
            <person name="Dougan E. K."/>
            <person name="Rhodes N."/>
            <person name="Thang M."/>
            <person name="Chan C."/>
        </authorList>
    </citation>
    <scope>NUCLEOTIDE SEQUENCE</scope>
</reference>
<evidence type="ECO:0000256" key="3">
    <source>
        <dbReference type="ARBA" id="ARBA00004906"/>
    </source>
</evidence>
<dbReference type="Pfam" id="PF11145">
    <property type="entry name" value="DUF2921"/>
    <property type="match status" value="1"/>
</dbReference>
<dbReference type="Pfam" id="PF13639">
    <property type="entry name" value="zf-RING_2"/>
    <property type="match status" value="1"/>
</dbReference>
<accession>A0A813EQ75</accession>
<organism evidence="16 18">
    <name type="scientific">Polarella glacialis</name>
    <name type="common">Dinoflagellate</name>
    <dbReference type="NCBI Taxonomy" id="89957"/>
    <lineage>
        <taxon>Eukaryota</taxon>
        <taxon>Sar</taxon>
        <taxon>Alveolata</taxon>
        <taxon>Dinophyceae</taxon>
        <taxon>Suessiales</taxon>
        <taxon>Suessiaceae</taxon>
        <taxon>Polarella</taxon>
    </lineage>
</organism>
<dbReference type="SUPFAM" id="SSF57850">
    <property type="entry name" value="RING/U-box"/>
    <property type="match status" value="1"/>
</dbReference>
<evidence type="ECO:0000256" key="12">
    <source>
        <dbReference type="ARBA" id="ARBA00022989"/>
    </source>
</evidence>